<evidence type="ECO:0000313" key="2">
    <source>
        <dbReference type="EMBL" id="KAK3306898.1"/>
    </source>
</evidence>
<name>A0AAJ0GVG0_9PEZI</name>
<evidence type="ECO:0000256" key="1">
    <source>
        <dbReference type="SAM" id="Phobius"/>
    </source>
</evidence>
<dbReference type="GeneID" id="87885038"/>
<feature type="transmembrane region" description="Helical" evidence="1">
    <location>
        <begin position="29"/>
        <end position="52"/>
    </location>
</feature>
<gene>
    <name evidence="2" type="ORF">B0T15DRAFT_484142</name>
</gene>
<evidence type="ECO:0000313" key="3">
    <source>
        <dbReference type="Proteomes" id="UP001273166"/>
    </source>
</evidence>
<dbReference type="AlphaFoldDB" id="A0AAJ0GVG0"/>
<dbReference type="EMBL" id="JAUDZG010000003">
    <property type="protein sequence ID" value="KAK3306898.1"/>
    <property type="molecule type" value="Genomic_DNA"/>
</dbReference>
<accession>A0AAJ0GVG0</accession>
<proteinExistence type="predicted"/>
<keyword evidence="3" id="KW-1185">Reference proteome</keyword>
<organism evidence="2 3">
    <name type="scientific">Chaetomium strumarium</name>
    <dbReference type="NCBI Taxonomy" id="1170767"/>
    <lineage>
        <taxon>Eukaryota</taxon>
        <taxon>Fungi</taxon>
        <taxon>Dikarya</taxon>
        <taxon>Ascomycota</taxon>
        <taxon>Pezizomycotina</taxon>
        <taxon>Sordariomycetes</taxon>
        <taxon>Sordariomycetidae</taxon>
        <taxon>Sordariales</taxon>
        <taxon>Chaetomiaceae</taxon>
        <taxon>Chaetomium</taxon>
    </lineage>
</organism>
<keyword evidence="1" id="KW-0472">Membrane</keyword>
<protein>
    <recommendedName>
        <fullName evidence="4">Ubiquitin carrier protein</fullName>
    </recommendedName>
</protein>
<evidence type="ECO:0008006" key="4">
    <source>
        <dbReference type="Google" id="ProtNLM"/>
    </source>
</evidence>
<feature type="transmembrane region" description="Helical" evidence="1">
    <location>
        <begin position="141"/>
        <end position="166"/>
    </location>
</feature>
<feature type="transmembrane region" description="Helical" evidence="1">
    <location>
        <begin position="187"/>
        <end position="214"/>
    </location>
</feature>
<keyword evidence="1" id="KW-1133">Transmembrane helix</keyword>
<feature type="transmembrane region" description="Helical" evidence="1">
    <location>
        <begin position="234"/>
        <end position="253"/>
    </location>
</feature>
<sequence>MLTTLTVGGALAKRLVQDPPTGGTLLPSWIGWLFLGDVVLFLPILFVIGYTFGRVFPALAAVEDPLPAYEAVPLNDDDTPKDDNDPVHPGKPVTASIRATHRLLRSVGGWLSYFRGFGYAVAINIMTIMIIVPFYHLLPIIPIRVVHLFALYILTPWYVAWTHVVITPESNTSFLRRLVPFRRAFVATWFPTFLFWAATHVCLILPSLLAGAIGLDIELRNPLNLGPVVTNVDVGKSLCVIGVLVALQALLLIPAHTALVRVQASLLPADQDTIVPFDRSFGGLVAPEVVTGKGFASFTAALTTVSRASWLRIYLLRLKVFATLVAMYVVLIATVVLQVYLFSVKCEYGKDRLNPLKCT</sequence>
<feature type="transmembrane region" description="Helical" evidence="1">
    <location>
        <begin position="112"/>
        <end position="135"/>
    </location>
</feature>
<dbReference type="Proteomes" id="UP001273166">
    <property type="component" value="Unassembled WGS sequence"/>
</dbReference>
<reference evidence="2" key="1">
    <citation type="journal article" date="2023" name="Mol. Phylogenet. Evol.">
        <title>Genome-scale phylogeny and comparative genomics of the fungal order Sordariales.</title>
        <authorList>
            <person name="Hensen N."/>
            <person name="Bonometti L."/>
            <person name="Westerberg I."/>
            <person name="Brannstrom I.O."/>
            <person name="Guillou S."/>
            <person name="Cros-Aarteil S."/>
            <person name="Calhoun S."/>
            <person name="Haridas S."/>
            <person name="Kuo A."/>
            <person name="Mondo S."/>
            <person name="Pangilinan J."/>
            <person name="Riley R."/>
            <person name="LaButti K."/>
            <person name="Andreopoulos B."/>
            <person name="Lipzen A."/>
            <person name="Chen C."/>
            <person name="Yan M."/>
            <person name="Daum C."/>
            <person name="Ng V."/>
            <person name="Clum A."/>
            <person name="Steindorff A."/>
            <person name="Ohm R.A."/>
            <person name="Martin F."/>
            <person name="Silar P."/>
            <person name="Natvig D.O."/>
            <person name="Lalanne C."/>
            <person name="Gautier V."/>
            <person name="Ament-Velasquez S.L."/>
            <person name="Kruys A."/>
            <person name="Hutchinson M.I."/>
            <person name="Powell A.J."/>
            <person name="Barry K."/>
            <person name="Miller A.N."/>
            <person name="Grigoriev I.V."/>
            <person name="Debuchy R."/>
            <person name="Gladieux P."/>
            <person name="Hiltunen Thoren M."/>
            <person name="Johannesson H."/>
        </authorList>
    </citation>
    <scope>NUCLEOTIDE SEQUENCE</scope>
    <source>
        <strain evidence="2">CBS 333.67</strain>
    </source>
</reference>
<keyword evidence="1" id="KW-0812">Transmembrane</keyword>
<dbReference type="RefSeq" id="XP_062722678.1">
    <property type="nucleotide sequence ID" value="XM_062866209.1"/>
</dbReference>
<feature type="transmembrane region" description="Helical" evidence="1">
    <location>
        <begin position="320"/>
        <end position="342"/>
    </location>
</feature>
<reference evidence="2" key="2">
    <citation type="submission" date="2023-06" db="EMBL/GenBank/DDBJ databases">
        <authorList>
            <consortium name="Lawrence Berkeley National Laboratory"/>
            <person name="Mondo S.J."/>
            <person name="Hensen N."/>
            <person name="Bonometti L."/>
            <person name="Westerberg I."/>
            <person name="Brannstrom I.O."/>
            <person name="Guillou S."/>
            <person name="Cros-Aarteil S."/>
            <person name="Calhoun S."/>
            <person name="Haridas S."/>
            <person name="Kuo A."/>
            <person name="Pangilinan J."/>
            <person name="Riley R."/>
            <person name="Labutti K."/>
            <person name="Andreopoulos B."/>
            <person name="Lipzen A."/>
            <person name="Chen C."/>
            <person name="Yanf M."/>
            <person name="Daum C."/>
            <person name="Ng V."/>
            <person name="Clum A."/>
            <person name="Steindorff A."/>
            <person name="Ohm R."/>
            <person name="Martin F."/>
            <person name="Silar P."/>
            <person name="Natvig D."/>
            <person name="Lalanne C."/>
            <person name="Gautier V."/>
            <person name="Ament-Velasquez S.L."/>
            <person name="Kruys A."/>
            <person name="Hutchinson M.I."/>
            <person name="Powell A.J."/>
            <person name="Barry K."/>
            <person name="Miller A.N."/>
            <person name="Grigoriev I.V."/>
            <person name="Debuchy R."/>
            <person name="Gladieux P."/>
            <person name="Thoren M.H."/>
            <person name="Johannesson H."/>
        </authorList>
    </citation>
    <scope>NUCLEOTIDE SEQUENCE</scope>
    <source>
        <strain evidence="2">CBS 333.67</strain>
    </source>
</reference>
<comment type="caution">
    <text evidence="2">The sequence shown here is derived from an EMBL/GenBank/DDBJ whole genome shotgun (WGS) entry which is preliminary data.</text>
</comment>